<dbReference type="EMBL" id="FOZL01000001">
    <property type="protein sequence ID" value="SFS17465.1"/>
    <property type="molecule type" value="Genomic_DNA"/>
</dbReference>
<keyword evidence="1" id="KW-0663">Pyridoxal phosphate</keyword>
<dbReference type="SUPFAM" id="SSF53383">
    <property type="entry name" value="PLP-dependent transferases"/>
    <property type="match status" value="1"/>
</dbReference>
<feature type="domain" description="Aminotransferase class V" evidence="2">
    <location>
        <begin position="61"/>
        <end position="368"/>
    </location>
</feature>
<dbReference type="AlphaFoldDB" id="A0A1I6MP31"/>
<organism evidence="3 4">
    <name type="scientific">Granulicella pectinivorans</name>
    <dbReference type="NCBI Taxonomy" id="474950"/>
    <lineage>
        <taxon>Bacteria</taxon>
        <taxon>Pseudomonadati</taxon>
        <taxon>Acidobacteriota</taxon>
        <taxon>Terriglobia</taxon>
        <taxon>Terriglobales</taxon>
        <taxon>Acidobacteriaceae</taxon>
        <taxon>Granulicella</taxon>
    </lineage>
</organism>
<reference evidence="3 4" key="1">
    <citation type="submission" date="2016-10" db="EMBL/GenBank/DDBJ databases">
        <authorList>
            <person name="de Groot N.N."/>
        </authorList>
    </citation>
    <scope>NUCLEOTIDE SEQUENCE [LARGE SCALE GENOMIC DNA]</scope>
    <source>
        <strain evidence="3 4">DSM 21001</strain>
    </source>
</reference>
<dbReference type="InterPro" id="IPR015424">
    <property type="entry name" value="PyrdxlP-dep_Trfase"/>
</dbReference>
<sequence>MNRRDVLKMGGAAMALPAVGMVEGGLAGVRGHFGTTVRSGICLNNARWHPLSDGAAQSIEEYIAYKKRGIWNPPDMVSETQSQVKAAFARLIGASAAEVGYCNSTMAGENIVVNGLMEKLQAGGNIVTDGLHFEGSLYMYEALSRQGIDVRVVRPKDWAVTPEALAAVVDKKTVLVAVSAVSYVNGFSHDLKAVGDLAHAHGAYLYADLVQAVGAVLLDMKALGVDFAASASYKWLMGDMGVGFLYVREGLLGAALKRTVWGYKELSENAYHEFPGDTPGDEVFSWTQRKDVAGFSELGTYSNTTVMALKYSLGYLERIGVASIRRHGDALKAKVKVGLAAKPGFECITPAGSVGPIVTFRVGDAETAKRRLAGAKVDVSWTSDRMRISPSVYNDASDVTALLAALA</sequence>
<dbReference type="STRING" id="474950.SAMN05421771_3164"/>
<dbReference type="InterPro" id="IPR015422">
    <property type="entry name" value="PyrdxlP-dep_Trfase_small"/>
</dbReference>
<gene>
    <name evidence="3" type="ORF">SAMN05421771_3164</name>
</gene>
<name>A0A1I6MP31_9BACT</name>
<evidence type="ECO:0000313" key="3">
    <source>
        <dbReference type="EMBL" id="SFS17465.1"/>
    </source>
</evidence>
<dbReference type="GO" id="GO:0016829">
    <property type="term" value="F:lyase activity"/>
    <property type="evidence" value="ECO:0007669"/>
    <property type="project" value="UniProtKB-KW"/>
</dbReference>
<dbReference type="Gene3D" id="3.90.1150.10">
    <property type="entry name" value="Aspartate Aminotransferase, domain 1"/>
    <property type="match status" value="1"/>
</dbReference>
<evidence type="ECO:0000313" key="4">
    <source>
        <dbReference type="Proteomes" id="UP000199024"/>
    </source>
</evidence>
<evidence type="ECO:0000259" key="2">
    <source>
        <dbReference type="Pfam" id="PF00266"/>
    </source>
</evidence>
<dbReference type="PANTHER" id="PTHR43586:SF8">
    <property type="entry name" value="CYSTEINE DESULFURASE 1, CHLOROPLASTIC"/>
    <property type="match status" value="1"/>
</dbReference>
<keyword evidence="4" id="KW-1185">Reference proteome</keyword>
<protein>
    <submittedName>
        <fullName evidence="3">Selenocysteine lyase/Cysteine desulfurase</fullName>
    </submittedName>
</protein>
<dbReference type="PANTHER" id="PTHR43586">
    <property type="entry name" value="CYSTEINE DESULFURASE"/>
    <property type="match status" value="1"/>
</dbReference>
<proteinExistence type="predicted"/>
<dbReference type="InterPro" id="IPR015421">
    <property type="entry name" value="PyrdxlP-dep_Trfase_major"/>
</dbReference>
<dbReference type="RefSeq" id="WP_089840447.1">
    <property type="nucleotide sequence ID" value="NZ_FOZL01000001.1"/>
</dbReference>
<dbReference type="Proteomes" id="UP000199024">
    <property type="component" value="Unassembled WGS sequence"/>
</dbReference>
<dbReference type="OrthoDB" id="513408at2"/>
<dbReference type="Gene3D" id="3.40.640.10">
    <property type="entry name" value="Type I PLP-dependent aspartate aminotransferase-like (Major domain)"/>
    <property type="match status" value="1"/>
</dbReference>
<dbReference type="Pfam" id="PF00266">
    <property type="entry name" value="Aminotran_5"/>
    <property type="match status" value="1"/>
</dbReference>
<evidence type="ECO:0000256" key="1">
    <source>
        <dbReference type="ARBA" id="ARBA00022898"/>
    </source>
</evidence>
<accession>A0A1I6MP31</accession>
<keyword evidence="3" id="KW-0456">Lyase</keyword>
<dbReference type="InterPro" id="IPR000192">
    <property type="entry name" value="Aminotrans_V_dom"/>
</dbReference>